<dbReference type="Proteomes" id="UP000031914">
    <property type="component" value="Chromosome"/>
</dbReference>
<proteinExistence type="predicted"/>
<protein>
    <submittedName>
        <fullName evidence="1">Large exoprotein involved in heme utilization/adhesion</fullName>
    </submittedName>
</protein>
<gene>
    <name evidence="1" type="ORF">CH64_3327</name>
</gene>
<evidence type="ECO:0000313" key="2">
    <source>
        <dbReference type="Proteomes" id="UP000031914"/>
    </source>
</evidence>
<dbReference type="GeneID" id="45568597"/>
<name>A0ABM5SHE0_YERRO</name>
<accession>A0ABM5SHE0</accession>
<keyword evidence="2" id="KW-1185">Reference proteome</keyword>
<evidence type="ECO:0000313" key="1">
    <source>
        <dbReference type="EMBL" id="AJJ12681.1"/>
    </source>
</evidence>
<dbReference type="EMBL" id="CP009787">
    <property type="protein sequence ID" value="AJJ12681.1"/>
    <property type="molecule type" value="Genomic_DNA"/>
</dbReference>
<dbReference type="RefSeq" id="WP_004714110.1">
    <property type="nucleotide sequence ID" value="NZ_CABIHU010000035.1"/>
</dbReference>
<sequence>MPEGLYDSGVELVGMLQEPKQTFMALRELINSDDAVGSVARGIRQDWLARIDRMEAHYQQAGTSSAYDSGKEAVSYW</sequence>
<reference evidence="1 2" key="1">
    <citation type="journal article" date="2015" name="Genome Announc.">
        <title>Thirty-Two Complete Genome Assemblies of Nine Yersinia Species, Including Y. pestis, Y. pseudotuberculosis, and Y. enterocolitica.</title>
        <authorList>
            <person name="Johnson S.L."/>
            <person name="Daligault H.E."/>
            <person name="Davenport K.W."/>
            <person name="Jaissle J."/>
            <person name="Frey K.G."/>
            <person name="Ladner J.T."/>
            <person name="Broomall S.M."/>
            <person name="Bishop-Lilly K.A."/>
            <person name="Bruce D.C."/>
            <person name="Coyne S.R."/>
            <person name="Gibbons H.S."/>
            <person name="Lo C.C."/>
            <person name="Munk A.C."/>
            <person name="Rosenzweig C.N."/>
            <person name="Koroleva G.I."/>
            <person name="Palacios G.F."/>
            <person name="Redden C.L."/>
            <person name="Xu Y."/>
            <person name="Minogue T.D."/>
            <person name="Chain P.S."/>
        </authorList>
    </citation>
    <scope>NUCLEOTIDE SEQUENCE [LARGE SCALE GENOMIC DNA]</scope>
    <source>
        <strain evidence="1 2">YRA</strain>
    </source>
</reference>
<organism evidence="1 2">
    <name type="scientific">Yersinia rohdei</name>
    <dbReference type="NCBI Taxonomy" id="29485"/>
    <lineage>
        <taxon>Bacteria</taxon>
        <taxon>Pseudomonadati</taxon>
        <taxon>Pseudomonadota</taxon>
        <taxon>Gammaproteobacteria</taxon>
        <taxon>Enterobacterales</taxon>
        <taxon>Yersiniaceae</taxon>
        <taxon>Yersinia</taxon>
    </lineage>
</organism>